<dbReference type="Proteomes" id="UP001163846">
    <property type="component" value="Unassembled WGS sequence"/>
</dbReference>
<dbReference type="EMBL" id="MU807147">
    <property type="protein sequence ID" value="KAJ3831947.1"/>
    <property type="molecule type" value="Genomic_DNA"/>
</dbReference>
<keyword evidence="2" id="KW-1185">Reference proteome</keyword>
<proteinExistence type="predicted"/>
<dbReference type="Pfam" id="PF18759">
    <property type="entry name" value="Plavaka"/>
    <property type="match status" value="1"/>
</dbReference>
<evidence type="ECO:0000313" key="2">
    <source>
        <dbReference type="Proteomes" id="UP001163846"/>
    </source>
</evidence>
<name>A0AA38UAJ2_9AGAR</name>
<protein>
    <submittedName>
        <fullName evidence="1">Uncharacterized protein</fullName>
    </submittedName>
</protein>
<gene>
    <name evidence="1" type="ORF">F5878DRAFT_548874</name>
</gene>
<organism evidence="1 2">
    <name type="scientific">Lentinula raphanica</name>
    <dbReference type="NCBI Taxonomy" id="153919"/>
    <lineage>
        <taxon>Eukaryota</taxon>
        <taxon>Fungi</taxon>
        <taxon>Dikarya</taxon>
        <taxon>Basidiomycota</taxon>
        <taxon>Agaricomycotina</taxon>
        <taxon>Agaricomycetes</taxon>
        <taxon>Agaricomycetidae</taxon>
        <taxon>Agaricales</taxon>
        <taxon>Marasmiineae</taxon>
        <taxon>Omphalotaceae</taxon>
        <taxon>Lentinula</taxon>
    </lineage>
</organism>
<evidence type="ECO:0000313" key="1">
    <source>
        <dbReference type="EMBL" id="KAJ3831947.1"/>
    </source>
</evidence>
<dbReference type="AlphaFoldDB" id="A0AA38UAJ2"/>
<accession>A0AA38UAJ2</accession>
<comment type="caution">
    <text evidence="1">The sequence shown here is derived from an EMBL/GenBank/DDBJ whole genome shotgun (WGS) entry which is preliminary data.</text>
</comment>
<sequence>MWTGSFWNVVQGRIPEGGTVAPVILATDKTQLTHFSGSKSAYPVYLTLGNIPKELRRKPGSHACVLIAYLSVDKLAKKGLSETQLKIRNYQLFHRSMALILESLKVAGDPAGPGVEMIGGDGSVRRVYPLLAAYVCDYPEQCLVTCTKYGTYPKCQRKAKELNLHQQNHLVSRDTPQILSSFRVIKVL</sequence>
<reference evidence="1" key="1">
    <citation type="submission" date="2022-08" db="EMBL/GenBank/DDBJ databases">
        <authorList>
            <consortium name="DOE Joint Genome Institute"/>
            <person name="Min B."/>
            <person name="Riley R."/>
            <person name="Sierra-Patev S."/>
            <person name="Naranjo-Ortiz M."/>
            <person name="Looney B."/>
            <person name="Konkel Z."/>
            <person name="Slot J.C."/>
            <person name="Sakamoto Y."/>
            <person name="Steenwyk J.L."/>
            <person name="Rokas A."/>
            <person name="Carro J."/>
            <person name="Camarero S."/>
            <person name="Ferreira P."/>
            <person name="Molpeceres G."/>
            <person name="Ruiz-Duenas F.J."/>
            <person name="Serrano A."/>
            <person name="Henrissat B."/>
            <person name="Drula E."/>
            <person name="Hughes K.W."/>
            <person name="Mata J.L."/>
            <person name="Ishikawa N.K."/>
            <person name="Vargas-Isla R."/>
            <person name="Ushijima S."/>
            <person name="Smith C.A."/>
            <person name="Ahrendt S."/>
            <person name="Andreopoulos W."/>
            <person name="He G."/>
            <person name="Labutti K."/>
            <person name="Lipzen A."/>
            <person name="Ng V."/>
            <person name="Sandor L."/>
            <person name="Barry K."/>
            <person name="Martinez A.T."/>
            <person name="Xiao Y."/>
            <person name="Gibbons J.G."/>
            <person name="Terashima K."/>
            <person name="Hibbett D.S."/>
            <person name="Grigoriev I.V."/>
        </authorList>
    </citation>
    <scope>NUCLEOTIDE SEQUENCE</scope>
    <source>
        <strain evidence="1">TFB9207</strain>
    </source>
</reference>
<dbReference type="InterPro" id="IPR041078">
    <property type="entry name" value="Plavaka"/>
</dbReference>